<sequence>MKNKVLKSLGPFLPFLVVFVMCSCSKERFDVLKKEDPEAVKVAEKAADELKLKAIAAPPITLFMKWKKKPVKATLKLKPDSTVKCEGGTSLQFMPNTFVDENGRVVQYPVDLEIIELLTPKDMITNQMPTVSDKRLLVTGGEINIKAFKDNQSLTVVPGGYSVIISADSVDTRMSIFYGKESKGIVNWVPSDSSGAPKDSVSQILFRQKAYQMFPRELGWINCDRFYDFQGAKTNVKFVSEFPNISYIYTFMYFDRIKSLAQVYGDISLPVPVGEHVKIVSIAATSELTIFAFIKEYIVEANQVVEIKLTKIEEEELMKLLDKF</sequence>
<dbReference type="EMBL" id="FOXH01000001">
    <property type="protein sequence ID" value="SFP04885.1"/>
    <property type="molecule type" value="Genomic_DNA"/>
</dbReference>
<reference evidence="1 2" key="1">
    <citation type="submission" date="2016-10" db="EMBL/GenBank/DDBJ databases">
        <authorList>
            <person name="de Groot N.N."/>
        </authorList>
    </citation>
    <scope>NUCLEOTIDE SEQUENCE [LARGE SCALE GENOMIC DNA]</scope>
    <source>
        <strain evidence="2">E92,LMG 26720,CCM 7988</strain>
    </source>
</reference>
<dbReference type="Proteomes" id="UP000199306">
    <property type="component" value="Unassembled WGS sequence"/>
</dbReference>
<dbReference type="AlphaFoldDB" id="A0A1I5M5U0"/>
<dbReference type="STRING" id="1079859.SAMN04515674_101144"/>
<keyword evidence="2" id="KW-1185">Reference proteome</keyword>
<evidence type="ECO:0008006" key="3">
    <source>
        <dbReference type="Google" id="ProtNLM"/>
    </source>
</evidence>
<evidence type="ECO:0000313" key="2">
    <source>
        <dbReference type="Proteomes" id="UP000199306"/>
    </source>
</evidence>
<protein>
    <recommendedName>
        <fullName evidence="3">Lipoprotein</fullName>
    </recommendedName>
</protein>
<gene>
    <name evidence="1" type="ORF">SAMN04515674_101144</name>
</gene>
<dbReference type="RefSeq" id="WP_092010611.1">
    <property type="nucleotide sequence ID" value="NZ_FOXH01000001.1"/>
</dbReference>
<proteinExistence type="predicted"/>
<dbReference type="OrthoDB" id="1488726at2"/>
<evidence type="ECO:0000313" key="1">
    <source>
        <dbReference type="EMBL" id="SFP04885.1"/>
    </source>
</evidence>
<accession>A0A1I5M5U0</accession>
<organism evidence="1 2">
    <name type="scientific">Pseudarcicella hirudinis</name>
    <dbReference type="NCBI Taxonomy" id="1079859"/>
    <lineage>
        <taxon>Bacteria</taxon>
        <taxon>Pseudomonadati</taxon>
        <taxon>Bacteroidota</taxon>
        <taxon>Cytophagia</taxon>
        <taxon>Cytophagales</taxon>
        <taxon>Flectobacillaceae</taxon>
        <taxon>Pseudarcicella</taxon>
    </lineage>
</organism>
<name>A0A1I5M5U0_9BACT</name>
<dbReference type="PROSITE" id="PS51257">
    <property type="entry name" value="PROKAR_LIPOPROTEIN"/>
    <property type="match status" value="1"/>
</dbReference>